<accession>A0A4E9FB65</accession>
<reference evidence="8" key="3">
    <citation type="submission" date="2019-04" db="EMBL/GenBank/DDBJ databases">
        <authorList>
            <person name="Howe K."/>
            <person name="Paulini M."/>
            <person name="Williams G."/>
        </authorList>
    </citation>
    <scope>NUCLEOTIDE SEQUENCE [LARGE SCALE GENOMIC DNA]</scope>
    <source>
        <strain evidence="8">FR3</strain>
    </source>
</reference>
<evidence type="ECO:0000313" key="9">
    <source>
        <dbReference type="Proteomes" id="UP000006672"/>
    </source>
</evidence>
<dbReference type="EMBL" id="LN856498">
    <property type="protein sequence ID" value="CDP91695.2"/>
    <property type="molecule type" value="Genomic_DNA"/>
</dbReference>
<dbReference type="Gene3D" id="6.10.330.20">
    <property type="match status" value="1"/>
</dbReference>
<proteinExistence type="inferred from homology"/>
<reference evidence="7" key="2">
    <citation type="submission" date="2012-12" db="EMBL/GenBank/DDBJ databases">
        <authorList>
            <person name="Gao Y.W."/>
            <person name="Fan S.T."/>
            <person name="Sun H.T."/>
            <person name="Wang Z."/>
            <person name="Gao X.L."/>
            <person name="Li Y.G."/>
            <person name="Wang T.C."/>
            <person name="Zhang K."/>
            <person name="Xu W.W."/>
            <person name="Yu Z.J."/>
            <person name="Xia X.Z."/>
        </authorList>
    </citation>
    <scope>NUCLEOTIDE SEQUENCE</scope>
    <source>
        <strain evidence="7">FR3</strain>
    </source>
</reference>
<evidence type="ECO:0000256" key="5">
    <source>
        <dbReference type="ARBA" id="ARBA00023274"/>
    </source>
</evidence>
<keyword evidence="4" id="KW-0496">Mitochondrion</keyword>
<keyword evidence="3 8" id="KW-0689">Ribosomal protein</keyword>
<organism evidence="9 10">
    <name type="scientific">Brugia malayi</name>
    <name type="common">Filarial nematode worm</name>
    <dbReference type="NCBI Taxonomy" id="6279"/>
    <lineage>
        <taxon>Eukaryota</taxon>
        <taxon>Metazoa</taxon>
        <taxon>Ecdysozoa</taxon>
        <taxon>Nematoda</taxon>
        <taxon>Chromadorea</taxon>
        <taxon>Rhabditida</taxon>
        <taxon>Spirurina</taxon>
        <taxon>Spiruromorpha</taxon>
        <taxon>Filarioidea</taxon>
        <taxon>Onchocercidae</taxon>
        <taxon>Brugia</taxon>
    </lineage>
</organism>
<evidence type="ECO:0000256" key="1">
    <source>
        <dbReference type="ARBA" id="ARBA00004173"/>
    </source>
</evidence>
<dbReference type="WBParaSite" id="Bm1728.1">
    <property type="protein sequence ID" value="Bm1728.1"/>
    <property type="gene ID" value="WBGene00221989"/>
</dbReference>
<evidence type="ECO:0000256" key="2">
    <source>
        <dbReference type="ARBA" id="ARBA00009254"/>
    </source>
</evidence>
<keyword evidence="9" id="KW-1185">Reference proteome</keyword>
<dbReference type="Proteomes" id="UP000006672">
    <property type="component" value="Unassembled WGS sequence"/>
</dbReference>
<gene>
    <name evidence="11" type="primary">bma-mrpl-47</name>
    <name evidence="7 10" type="synonym">Bma-mrpl-47</name>
    <name evidence="11" type="ORF">Bm1728</name>
    <name evidence="8" type="ORF">BM_BM1728</name>
    <name evidence="7" type="ORF">BM_Bm1728</name>
</gene>
<reference evidence="10" key="4">
    <citation type="submission" date="2019-12" db="UniProtKB">
        <authorList>
            <consortium name="WormBaseParasite"/>
        </authorList>
    </citation>
    <scope>IDENTIFICATION</scope>
</reference>
<dbReference type="OrthoDB" id="270763at2759"/>
<dbReference type="AlphaFoldDB" id="A0A0K0J2T4"/>
<dbReference type="RefSeq" id="XP_001896438.1">
    <property type="nucleotide sequence ID" value="XM_001896403.2"/>
</dbReference>
<evidence type="ECO:0000313" key="7">
    <source>
        <dbReference type="EMBL" id="CDP91695.2"/>
    </source>
</evidence>
<evidence type="ECO:0000313" key="10">
    <source>
        <dbReference type="WBParaSite" id="Bm1728.1"/>
    </source>
</evidence>
<dbReference type="KEGG" id="bmy:BM_BM1728"/>
<name>A0A0K0J2T4_BRUMA</name>
<keyword evidence="5" id="KW-0687">Ribonucleoprotein</keyword>
<dbReference type="FunCoup" id="A0A0K0J2T4">
    <property type="interactions" value="1493"/>
</dbReference>
<dbReference type="STRING" id="6279.A0A0K0J2T4"/>
<reference evidence="7 9" key="1">
    <citation type="journal article" date="2007" name="Science">
        <title>Draft genome of the filarial nematode parasite Brugia malayi.</title>
        <authorList>
            <person name="Ghedin E."/>
            <person name="Wang S."/>
            <person name="Spiro D."/>
            <person name="Caler E."/>
            <person name="Zhao Q."/>
            <person name="Crabtree J."/>
            <person name="Allen J.E."/>
            <person name="Delcher A.L."/>
            <person name="Guiliano D.B."/>
            <person name="Miranda-Saavedra D."/>
            <person name="Angiuoli S.V."/>
            <person name="Creasy T."/>
            <person name="Amedeo P."/>
            <person name="Haas B."/>
            <person name="El-Sayed N.M."/>
            <person name="Wortman J.R."/>
            <person name="Feldblyum T."/>
            <person name="Tallon L."/>
            <person name="Schatz M."/>
            <person name="Shumway M."/>
            <person name="Koo H."/>
            <person name="Salzberg S.L."/>
            <person name="Schobel S."/>
            <person name="Pertea M."/>
            <person name="Pop M."/>
            <person name="White O."/>
            <person name="Barton G.J."/>
            <person name="Carlow C.K."/>
            <person name="Crawford M.J."/>
            <person name="Daub J."/>
            <person name="Dimmic M.W."/>
            <person name="Estes C.F."/>
            <person name="Foster J.M."/>
            <person name="Ganatra M."/>
            <person name="Gregory W.F."/>
            <person name="Johnson N.M."/>
            <person name="Jin J."/>
            <person name="Komuniecki R."/>
            <person name="Korf I."/>
            <person name="Kumar S."/>
            <person name="Laney S."/>
            <person name="Li B.W."/>
            <person name="Li W."/>
            <person name="Lindblom T.H."/>
            <person name="Lustigman S."/>
            <person name="Ma D."/>
            <person name="Maina C.V."/>
            <person name="Martin D.M."/>
            <person name="McCarter J.P."/>
            <person name="McReynolds L."/>
            <person name="Mitreva M."/>
            <person name="Nutman T.B."/>
            <person name="Parkinson J."/>
            <person name="Peregrin-Alvarez J.M."/>
            <person name="Poole C."/>
            <person name="Ren Q."/>
            <person name="Saunders L."/>
            <person name="Sluder A.E."/>
            <person name="Smith K."/>
            <person name="Stanke M."/>
            <person name="Unnasch T.R."/>
            <person name="Ware J."/>
            <person name="Wei A.D."/>
            <person name="Weil G."/>
            <person name="Williams D.J."/>
            <person name="Zhang Y."/>
            <person name="Williams S.A."/>
            <person name="Fraser-Liggett C."/>
            <person name="Slatko B."/>
            <person name="Blaxter M.L."/>
            <person name="Scott A.L."/>
        </authorList>
    </citation>
    <scope>NUCLEOTIDE SEQUENCE</scope>
    <source>
        <strain evidence="7 9">FR3</strain>
    </source>
</reference>
<dbReference type="GeneID" id="6099878"/>
<dbReference type="EMBL" id="CAAKNF010000193">
    <property type="protein sequence ID" value="VIO93459.1"/>
    <property type="molecule type" value="Genomic_DNA"/>
</dbReference>
<comment type="subcellular location">
    <subcellularLocation>
        <location evidence="1">Mitochondrion</location>
    </subcellularLocation>
</comment>
<evidence type="ECO:0000256" key="6">
    <source>
        <dbReference type="ARBA" id="ARBA00035289"/>
    </source>
</evidence>
<evidence type="ECO:0000256" key="3">
    <source>
        <dbReference type="ARBA" id="ARBA00022980"/>
    </source>
</evidence>
<dbReference type="CTD" id="6099878"/>
<evidence type="ECO:0000313" key="8">
    <source>
        <dbReference type="EMBL" id="VIO93459.1"/>
    </source>
</evidence>
<evidence type="ECO:0000256" key="4">
    <source>
        <dbReference type="ARBA" id="ARBA00023128"/>
    </source>
</evidence>
<dbReference type="GO" id="GO:0032543">
    <property type="term" value="P:mitochondrial translation"/>
    <property type="evidence" value="ECO:0007669"/>
    <property type="project" value="TreeGrafter"/>
</dbReference>
<dbReference type="InterPro" id="IPR010729">
    <property type="entry name" value="Ribosomal_uL29_mit"/>
</dbReference>
<dbReference type="GO" id="GO:0005762">
    <property type="term" value="C:mitochondrial large ribosomal subunit"/>
    <property type="evidence" value="ECO:0007669"/>
    <property type="project" value="TreeGrafter"/>
</dbReference>
<protein>
    <recommendedName>
        <fullName evidence="6">Large ribosomal subunit protein uL29m</fullName>
    </recommendedName>
</protein>
<dbReference type="Pfam" id="PF06984">
    <property type="entry name" value="MRP-L47"/>
    <property type="match status" value="1"/>
</dbReference>
<dbReference type="WormBase" id="Bm1728">
    <property type="protein sequence ID" value="BM07534"/>
    <property type="gene ID" value="WBGene00221989"/>
    <property type="gene designation" value="Bma-mrpl-47"/>
</dbReference>
<dbReference type="PANTHER" id="PTHR21183">
    <property type="entry name" value="RIBOSOMAL PROTEIN L47, MITOCHONDRIAL-RELATED"/>
    <property type="match status" value="1"/>
</dbReference>
<dbReference type="InterPro" id="IPR038340">
    <property type="entry name" value="MRP-L47_sf"/>
</dbReference>
<dbReference type="GO" id="GO:0003735">
    <property type="term" value="F:structural constituent of ribosome"/>
    <property type="evidence" value="ECO:0007669"/>
    <property type="project" value="InterPro"/>
</dbReference>
<evidence type="ECO:0000313" key="11">
    <source>
        <dbReference type="WormBase" id="Bm1728"/>
    </source>
</evidence>
<dbReference type="PANTHER" id="PTHR21183:SF18">
    <property type="entry name" value="LARGE RIBOSOMAL SUBUNIT PROTEIN UL29M"/>
    <property type="match status" value="1"/>
</dbReference>
<comment type="similarity">
    <text evidence="2">Belongs to the universal ribosomal protein uL29 family.</text>
</comment>
<accession>A0A0K0J2T4</accession>
<sequence>MFIIKQFGHRFSVSKPVITLCTAKLNTALPEGLREFFDEPANYGKDELDEKSKPGRPWSKDELRLKSNSDLHKLWYILLKERNMLLTMLEASVQKARRMPNPDRIEKVAESMHNLEAVVHERNDAYFRLETGDGADPPMRTVTSFAGFTYQKRATEHLTPPNEHNEKEYEVPYLDDDAYLMQKLWAEKEHAKQRDALDDEVRRRRLTKNQVKHRRSARSYISDISQLKEVKELVS</sequence>